<sequence length="126" mass="13352">MCVAFLFSGTLVSAGSISGNDLLEGCEADNPIGVERGFCLGFIMGAVDGLKWGALRGIQLVKPDEFDSESYNAITDLALQTCPPDGVENGQIVDIVVQYLAANPQARHNSARALIQLALSESFPCF</sequence>
<geneLocation type="plasmid" evidence="2 3">
    <name>unnamed1</name>
</geneLocation>
<dbReference type="AlphaFoldDB" id="A0A1B1A6M9"/>
<evidence type="ECO:0000259" key="1">
    <source>
        <dbReference type="Pfam" id="PF18602"/>
    </source>
</evidence>
<gene>
    <name evidence="2" type="ORF">K529_015745</name>
</gene>
<organism evidence="2 3">
    <name type="scientific">Tritonibacter mobilis F1926</name>
    <dbReference type="NCBI Taxonomy" id="1265309"/>
    <lineage>
        <taxon>Bacteria</taxon>
        <taxon>Pseudomonadati</taxon>
        <taxon>Pseudomonadota</taxon>
        <taxon>Alphaproteobacteria</taxon>
        <taxon>Rhodobacterales</taxon>
        <taxon>Paracoccaceae</taxon>
        <taxon>Tritonibacter</taxon>
    </lineage>
</organism>
<name>A0A1B1A6M9_9RHOB</name>
<dbReference type="Proteomes" id="UP000013243">
    <property type="component" value="Plasmid unnamed1"/>
</dbReference>
<feature type="domain" description="Rap1a immunity protein" evidence="1">
    <location>
        <begin position="18"/>
        <end position="125"/>
    </location>
</feature>
<dbReference type="InterPro" id="IPR041238">
    <property type="entry name" value="Rap1a"/>
</dbReference>
<accession>A0A1B1A6M9</accession>
<dbReference type="EMBL" id="CP015231">
    <property type="protein sequence ID" value="ANP42232.1"/>
    <property type="molecule type" value="Genomic_DNA"/>
</dbReference>
<evidence type="ECO:0000313" key="3">
    <source>
        <dbReference type="Proteomes" id="UP000013243"/>
    </source>
</evidence>
<dbReference type="KEGG" id="rmb:K529_015745"/>
<dbReference type="Gene3D" id="1.10.890.40">
    <property type="match status" value="1"/>
</dbReference>
<evidence type="ECO:0000313" key="2">
    <source>
        <dbReference type="EMBL" id="ANP42232.1"/>
    </source>
</evidence>
<dbReference type="Pfam" id="PF18602">
    <property type="entry name" value="Rap1a"/>
    <property type="match status" value="1"/>
</dbReference>
<keyword evidence="2" id="KW-0614">Plasmid</keyword>
<proteinExistence type="predicted"/>
<reference evidence="2 3" key="1">
    <citation type="journal article" date="2016" name="ISME J.">
        <title>Global occurrence and heterogeneity of the Roseobacter-clade species Ruegeria mobilis.</title>
        <authorList>
            <person name="Sonnenschein E."/>
            <person name="Gram L."/>
        </authorList>
    </citation>
    <scope>NUCLEOTIDE SEQUENCE [LARGE SCALE GENOMIC DNA]</scope>
    <source>
        <strain evidence="2 3">F1926</strain>
        <plasmid evidence="2 3">unnamed1</plasmid>
    </source>
</reference>
<protein>
    <recommendedName>
        <fullName evidence="1">Rap1a immunity protein domain-containing protein</fullName>
    </recommendedName>
</protein>